<dbReference type="InterPro" id="IPR011333">
    <property type="entry name" value="SKP1/BTB/POZ_sf"/>
</dbReference>
<dbReference type="SMART" id="SM00449">
    <property type="entry name" value="SPRY"/>
    <property type="match status" value="1"/>
</dbReference>
<evidence type="ECO:0008006" key="5">
    <source>
        <dbReference type="Google" id="ProtNLM"/>
    </source>
</evidence>
<dbReference type="SUPFAM" id="SSF49899">
    <property type="entry name" value="Concanavalin A-like lectins/glucanases"/>
    <property type="match status" value="1"/>
</dbReference>
<evidence type="ECO:0000313" key="3">
    <source>
        <dbReference type="EMBL" id="GBB90705.1"/>
    </source>
</evidence>
<dbReference type="Gene3D" id="2.60.120.920">
    <property type="match status" value="1"/>
</dbReference>
<dbReference type="InterPro" id="IPR051481">
    <property type="entry name" value="BTB-POZ/Galectin-3-binding"/>
</dbReference>
<dbReference type="Gene3D" id="3.30.710.10">
    <property type="entry name" value="Potassium Channel Kv1.1, Chain A"/>
    <property type="match status" value="1"/>
</dbReference>
<evidence type="ECO:0000259" key="1">
    <source>
        <dbReference type="PROSITE" id="PS50097"/>
    </source>
</evidence>
<comment type="caution">
    <text evidence="3">The sequence shown here is derived from an EMBL/GenBank/DDBJ whole genome shotgun (WGS) entry which is preliminary data.</text>
</comment>
<dbReference type="PANTHER" id="PTHR24410">
    <property type="entry name" value="HL07962P-RELATED"/>
    <property type="match status" value="1"/>
</dbReference>
<dbReference type="InterPro" id="IPR003877">
    <property type="entry name" value="SPRY_dom"/>
</dbReference>
<proteinExistence type="predicted"/>
<dbReference type="EMBL" id="BEXD01000862">
    <property type="protein sequence ID" value="GBB90705.1"/>
    <property type="molecule type" value="Genomic_DNA"/>
</dbReference>
<evidence type="ECO:0000313" key="4">
    <source>
        <dbReference type="Proteomes" id="UP000247702"/>
    </source>
</evidence>
<dbReference type="InterPro" id="IPR001870">
    <property type="entry name" value="B30.2/SPRY"/>
</dbReference>
<dbReference type="SUPFAM" id="SSF54695">
    <property type="entry name" value="POZ domain"/>
    <property type="match status" value="1"/>
</dbReference>
<sequence length="431" mass="49078">MARGRSLNQDLRLLINNPKYSDLEILCEDEKRLHGCRAILAARSEVFDGLLYNGMKETYENKISFPRINSAGMKIILEFIYTGSVKEDSLTKDNTVEAFHAADYFQLTDLQDIITKIVNNIYLAKNYLPELLSKLSEKMPSIKNNSLLNLLVDVMIATIPLITVEFGRLSIVAKQVSDDAYRTFIKRLPILEQMNNSVQVGNRFITDNQKVAEELEPLVKLIDFKKIDARILAEIIEPLEIIPNKIIYDAYRYIALLGTTINESDYVWDNESLGYGTKLIIEDDEQTVRAASCLKSCQCVRAKAELEIKKDKGIFEWDVIVEKDCEYAWIGVCASEMVNYEKFAGDQPTSWVLGSSGQCVNSAKRSVYCPSFGDGTIVTVHIDMNKRTCAFSVNGKKHREMLEWNNLPLKLYPIVSLCYPGRLRIRPHQKN</sequence>
<dbReference type="InterPro" id="IPR013320">
    <property type="entry name" value="ConA-like_dom_sf"/>
</dbReference>
<dbReference type="AlphaFoldDB" id="A0A2Z6QM90"/>
<dbReference type="Pfam" id="PF00651">
    <property type="entry name" value="BTB"/>
    <property type="match status" value="1"/>
</dbReference>
<gene>
    <name evidence="3" type="ORF">RclHR1_17740005</name>
</gene>
<dbReference type="InterPro" id="IPR043136">
    <property type="entry name" value="B30.2/SPRY_sf"/>
</dbReference>
<keyword evidence="4" id="KW-1185">Reference proteome</keyword>
<evidence type="ECO:0000259" key="2">
    <source>
        <dbReference type="PROSITE" id="PS50188"/>
    </source>
</evidence>
<dbReference type="PANTHER" id="PTHR24410:SF23">
    <property type="entry name" value="BTB DOMAIN-CONTAINING PROTEIN-RELATED"/>
    <property type="match status" value="1"/>
</dbReference>
<dbReference type="SMART" id="SM00225">
    <property type="entry name" value="BTB"/>
    <property type="match status" value="1"/>
</dbReference>
<feature type="domain" description="BTB" evidence="1">
    <location>
        <begin position="21"/>
        <end position="89"/>
    </location>
</feature>
<name>A0A2Z6QM90_9GLOM</name>
<accession>A0A2Z6QM90</accession>
<dbReference type="Proteomes" id="UP000247702">
    <property type="component" value="Unassembled WGS sequence"/>
</dbReference>
<organism evidence="3 4">
    <name type="scientific">Rhizophagus clarus</name>
    <dbReference type="NCBI Taxonomy" id="94130"/>
    <lineage>
        <taxon>Eukaryota</taxon>
        <taxon>Fungi</taxon>
        <taxon>Fungi incertae sedis</taxon>
        <taxon>Mucoromycota</taxon>
        <taxon>Glomeromycotina</taxon>
        <taxon>Glomeromycetes</taxon>
        <taxon>Glomerales</taxon>
        <taxon>Glomeraceae</taxon>
        <taxon>Rhizophagus</taxon>
    </lineage>
</organism>
<dbReference type="InterPro" id="IPR000210">
    <property type="entry name" value="BTB/POZ_dom"/>
</dbReference>
<dbReference type="Pfam" id="PF00622">
    <property type="entry name" value="SPRY"/>
    <property type="match status" value="1"/>
</dbReference>
<dbReference type="PROSITE" id="PS50188">
    <property type="entry name" value="B302_SPRY"/>
    <property type="match status" value="1"/>
</dbReference>
<dbReference type="CDD" id="cd11709">
    <property type="entry name" value="SPRY"/>
    <property type="match status" value="1"/>
</dbReference>
<reference evidence="3 4" key="1">
    <citation type="submission" date="2017-11" db="EMBL/GenBank/DDBJ databases">
        <title>The genome of Rhizophagus clarus HR1 reveals common genetic basis of auxotrophy among arbuscular mycorrhizal fungi.</title>
        <authorList>
            <person name="Kobayashi Y."/>
        </authorList>
    </citation>
    <scope>NUCLEOTIDE SEQUENCE [LARGE SCALE GENOMIC DNA]</scope>
    <source>
        <strain evidence="3 4">HR1</strain>
    </source>
</reference>
<feature type="domain" description="B30.2/SPRY" evidence="2">
    <location>
        <begin position="246"/>
        <end position="431"/>
    </location>
</feature>
<dbReference type="PROSITE" id="PS50097">
    <property type="entry name" value="BTB"/>
    <property type="match status" value="1"/>
</dbReference>
<protein>
    <recommendedName>
        <fullName evidence="5">BTB domain-containing protein</fullName>
    </recommendedName>
</protein>